<sequence>GLILVFVLVSCPLTRIRPSCPFRHPLYQHTRPDGLFAAVKVGKVVLLLVTRRISEQSKVEEEDEKETQSFTLEDALMSSLGRGITQENVGMGAADEVEKEQVVQTERKRMIRNSSGSYLVNARGWRATQTGGLPSPLTREGGEGEDDIRLTEAATDVRRATSSATGETGERRGNGDLLRVKSDG</sequence>
<reference evidence="1" key="1">
    <citation type="submission" date="2021-06" db="EMBL/GenBank/DDBJ databases">
        <authorList>
            <person name="Kallberg Y."/>
            <person name="Tangrot J."/>
            <person name="Rosling A."/>
        </authorList>
    </citation>
    <scope>NUCLEOTIDE SEQUENCE</scope>
    <source>
        <strain evidence="1">CL356</strain>
    </source>
</reference>
<proteinExistence type="predicted"/>
<gene>
    <name evidence="1" type="ORF">ACOLOM_LOCUS12856</name>
</gene>
<keyword evidence="2" id="KW-1185">Reference proteome</keyword>
<protein>
    <submittedName>
        <fullName evidence="1">11477_t:CDS:1</fullName>
    </submittedName>
</protein>
<evidence type="ECO:0000313" key="2">
    <source>
        <dbReference type="Proteomes" id="UP000789525"/>
    </source>
</evidence>
<feature type="non-terminal residue" evidence="1">
    <location>
        <position position="184"/>
    </location>
</feature>
<accession>A0ACA9QJV1</accession>
<evidence type="ECO:0000313" key="1">
    <source>
        <dbReference type="EMBL" id="CAG8754122.1"/>
    </source>
</evidence>
<organism evidence="1 2">
    <name type="scientific">Acaulospora colombiana</name>
    <dbReference type="NCBI Taxonomy" id="27376"/>
    <lineage>
        <taxon>Eukaryota</taxon>
        <taxon>Fungi</taxon>
        <taxon>Fungi incertae sedis</taxon>
        <taxon>Mucoromycota</taxon>
        <taxon>Glomeromycotina</taxon>
        <taxon>Glomeromycetes</taxon>
        <taxon>Diversisporales</taxon>
        <taxon>Acaulosporaceae</taxon>
        <taxon>Acaulospora</taxon>
    </lineage>
</organism>
<comment type="caution">
    <text evidence="1">The sequence shown here is derived from an EMBL/GenBank/DDBJ whole genome shotgun (WGS) entry which is preliminary data.</text>
</comment>
<dbReference type="Proteomes" id="UP000789525">
    <property type="component" value="Unassembled WGS sequence"/>
</dbReference>
<dbReference type="EMBL" id="CAJVPT010054851">
    <property type="protein sequence ID" value="CAG8754122.1"/>
    <property type="molecule type" value="Genomic_DNA"/>
</dbReference>
<feature type="non-terminal residue" evidence="1">
    <location>
        <position position="1"/>
    </location>
</feature>
<name>A0ACA9QJV1_9GLOM</name>